<feature type="transmembrane region" description="Helical" evidence="1">
    <location>
        <begin position="57"/>
        <end position="75"/>
    </location>
</feature>
<dbReference type="InterPro" id="IPR058982">
    <property type="entry name" value="Beta-barrel_AprE"/>
</dbReference>
<comment type="caution">
    <text evidence="3">The sequence shown here is derived from an EMBL/GenBank/DDBJ whole genome shotgun (WGS) entry which is preliminary data.</text>
</comment>
<keyword evidence="1" id="KW-0472">Membrane</keyword>
<evidence type="ECO:0000313" key="4">
    <source>
        <dbReference type="Proteomes" id="UP000321638"/>
    </source>
</evidence>
<keyword evidence="1" id="KW-1133">Transmembrane helix</keyword>
<feature type="domain" description="AprE-like beta-barrel" evidence="2">
    <location>
        <begin position="98"/>
        <end position="186"/>
    </location>
</feature>
<protein>
    <submittedName>
        <fullName evidence="3">HlyD family efflux transporter periplasmic adaptor subunit</fullName>
    </submittedName>
</protein>
<dbReference type="Pfam" id="PF26002">
    <property type="entry name" value="Beta-barrel_AprE"/>
    <property type="match status" value="1"/>
</dbReference>
<dbReference type="RefSeq" id="WP_147847885.1">
    <property type="nucleotide sequence ID" value="NZ_VDUZ01000016.1"/>
</dbReference>
<evidence type="ECO:0000256" key="1">
    <source>
        <dbReference type="SAM" id="Phobius"/>
    </source>
</evidence>
<dbReference type="OrthoDB" id="9810980at2"/>
<sequence length="212" mass="22444">MTDLTAAKVTAKPTPTEAALTRALAEGRLPGASARFADFLPDAEAIAQRRHSPYATWLIYTLALLVAAAVGWMQIAQIEDVVTIPGVVRAAAGDGHFEIEARVASDDIGAVAMGQDAIVTLHPIRHGTIKGRVVGIAPDTSPTARTPYHPDFALIVRITIPPEPPGSGPRRHHLLPGMPAKVDLRVGERSVLAFFTAGITRSFSDSLHAQGN</sequence>
<keyword evidence="1" id="KW-0812">Transmembrane</keyword>
<reference evidence="3 4" key="1">
    <citation type="submission" date="2019-06" db="EMBL/GenBank/DDBJ databases">
        <title>New taxonomy in bacterial strain CC-CFT640, isolated from vineyard.</title>
        <authorList>
            <person name="Lin S.-Y."/>
            <person name="Tsai C.-F."/>
            <person name="Young C.-C."/>
        </authorList>
    </citation>
    <scope>NUCLEOTIDE SEQUENCE [LARGE SCALE GENOMIC DNA]</scope>
    <source>
        <strain evidence="3 4">CC-CFT640</strain>
    </source>
</reference>
<evidence type="ECO:0000259" key="2">
    <source>
        <dbReference type="Pfam" id="PF26002"/>
    </source>
</evidence>
<proteinExistence type="predicted"/>
<dbReference type="AlphaFoldDB" id="A0A5C8PM76"/>
<keyword evidence="4" id="KW-1185">Reference proteome</keyword>
<dbReference type="Proteomes" id="UP000321638">
    <property type="component" value="Unassembled WGS sequence"/>
</dbReference>
<accession>A0A5C8PM76</accession>
<dbReference type="EMBL" id="VDUZ01000016">
    <property type="protein sequence ID" value="TXL74842.1"/>
    <property type="molecule type" value="Genomic_DNA"/>
</dbReference>
<gene>
    <name evidence="3" type="ORF">FHP25_15635</name>
</gene>
<organism evidence="3 4">
    <name type="scientific">Vineibacter terrae</name>
    <dbReference type="NCBI Taxonomy" id="2586908"/>
    <lineage>
        <taxon>Bacteria</taxon>
        <taxon>Pseudomonadati</taxon>
        <taxon>Pseudomonadota</taxon>
        <taxon>Alphaproteobacteria</taxon>
        <taxon>Hyphomicrobiales</taxon>
        <taxon>Vineibacter</taxon>
    </lineage>
</organism>
<dbReference type="Gene3D" id="2.40.30.170">
    <property type="match status" value="1"/>
</dbReference>
<name>A0A5C8PM76_9HYPH</name>
<evidence type="ECO:0000313" key="3">
    <source>
        <dbReference type="EMBL" id="TXL74842.1"/>
    </source>
</evidence>